<reference evidence="1 2" key="1">
    <citation type="journal article" date="2019" name="Commun. Biol.">
        <title>The bagworm genome reveals a unique fibroin gene that provides high tensile strength.</title>
        <authorList>
            <person name="Kono N."/>
            <person name="Nakamura H."/>
            <person name="Ohtoshi R."/>
            <person name="Tomita M."/>
            <person name="Numata K."/>
            <person name="Arakawa K."/>
        </authorList>
    </citation>
    <scope>NUCLEOTIDE SEQUENCE [LARGE SCALE GENOMIC DNA]</scope>
</reference>
<evidence type="ECO:0000313" key="2">
    <source>
        <dbReference type="Proteomes" id="UP000299102"/>
    </source>
</evidence>
<dbReference type="AlphaFoldDB" id="A0A4C1VJH1"/>
<evidence type="ECO:0000313" key="1">
    <source>
        <dbReference type="EMBL" id="GBP38437.1"/>
    </source>
</evidence>
<protein>
    <submittedName>
        <fullName evidence="1">Uncharacterized protein</fullName>
    </submittedName>
</protein>
<keyword evidence="2" id="KW-1185">Reference proteome</keyword>
<comment type="caution">
    <text evidence="1">The sequence shown here is derived from an EMBL/GenBank/DDBJ whole genome shotgun (WGS) entry which is preliminary data.</text>
</comment>
<dbReference type="Proteomes" id="UP000299102">
    <property type="component" value="Unassembled WGS sequence"/>
</dbReference>
<accession>A0A4C1VJH1</accession>
<gene>
    <name evidence="1" type="ORF">EVAR_23641_1</name>
</gene>
<dbReference type="EMBL" id="BGZK01000349">
    <property type="protein sequence ID" value="GBP38437.1"/>
    <property type="molecule type" value="Genomic_DNA"/>
</dbReference>
<proteinExistence type="predicted"/>
<organism evidence="1 2">
    <name type="scientific">Eumeta variegata</name>
    <name type="common">Bagworm moth</name>
    <name type="synonym">Eumeta japonica</name>
    <dbReference type="NCBI Taxonomy" id="151549"/>
    <lineage>
        <taxon>Eukaryota</taxon>
        <taxon>Metazoa</taxon>
        <taxon>Ecdysozoa</taxon>
        <taxon>Arthropoda</taxon>
        <taxon>Hexapoda</taxon>
        <taxon>Insecta</taxon>
        <taxon>Pterygota</taxon>
        <taxon>Neoptera</taxon>
        <taxon>Endopterygota</taxon>
        <taxon>Lepidoptera</taxon>
        <taxon>Glossata</taxon>
        <taxon>Ditrysia</taxon>
        <taxon>Tineoidea</taxon>
        <taxon>Psychidae</taxon>
        <taxon>Oiketicinae</taxon>
        <taxon>Eumeta</taxon>
    </lineage>
</organism>
<name>A0A4C1VJH1_EUMVA</name>
<sequence length="161" mass="18560">MITRNKTRRLFLLNFPYKRTNEAVYRNRIANKKVQQVAVRPRRAHDTEYDTKTSRQLRNRQVEINSDLADCCTASARADCVVSDVPAAGTERVGNSPFEISFVLMLKIAYPVVTRSELLAPVHYEAYTTFNFIVFHAYSTLDTVGFFLSDRVLLRNSLRSY</sequence>